<dbReference type="RefSeq" id="XP_022579612.1">
    <property type="nucleotide sequence ID" value="XM_022725001.1"/>
</dbReference>
<dbReference type="InterPro" id="IPR027417">
    <property type="entry name" value="P-loop_NTPase"/>
</dbReference>
<feature type="domain" description="NACHT" evidence="2">
    <location>
        <begin position="372"/>
        <end position="528"/>
    </location>
</feature>
<dbReference type="STRING" id="1073090.A0A1L9SD95"/>
<proteinExistence type="predicted"/>
<dbReference type="InterPro" id="IPR035994">
    <property type="entry name" value="Nucleoside_phosphorylase_sf"/>
</dbReference>
<evidence type="ECO:0000256" key="1">
    <source>
        <dbReference type="ARBA" id="ARBA00022737"/>
    </source>
</evidence>
<dbReference type="VEuPathDB" id="FungiDB:ASPZODRAFT_144407"/>
<dbReference type="PANTHER" id="PTHR10039:SF15">
    <property type="entry name" value="NACHT DOMAIN-CONTAINING PROTEIN"/>
    <property type="match status" value="1"/>
</dbReference>
<gene>
    <name evidence="3" type="ORF">ASPZODRAFT_144407</name>
</gene>
<accession>A0A1L9SD95</accession>
<dbReference type="EMBL" id="KV878346">
    <property type="protein sequence ID" value="OJJ45102.1"/>
    <property type="molecule type" value="Genomic_DNA"/>
</dbReference>
<protein>
    <recommendedName>
        <fullName evidence="2">NACHT domain-containing protein</fullName>
    </recommendedName>
</protein>
<dbReference type="Proteomes" id="UP000184188">
    <property type="component" value="Unassembled WGS sequence"/>
</dbReference>
<keyword evidence="4" id="KW-1185">Reference proteome</keyword>
<dbReference type="AlphaFoldDB" id="A0A1L9SD95"/>
<dbReference type="Gene3D" id="3.40.50.1580">
    <property type="entry name" value="Nucleoside phosphorylase domain"/>
    <property type="match status" value="1"/>
</dbReference>
<dbReference type="SUPFAM" id="SSF52540">
    <property type="entry name" value="P-loop containing nucleoside triphosphate hydrolases"/>
    <property type="match status" value="1"/>
</dbReference>
<dbReference type="SUPFAM" id="SSF53167">
    <property type="entry name" value="Purine and uridine phosphorylases"/>
    <property type="match status" value="1"/>
</dbReference>
<dbReference type="Pfam" id="PF24883">
    <property type="entry name" value="NPHP3_N"/>
    <property type="match status" value="1"/>
</dbReference>
<dbReference type="PROSITE" id="PS50837">
    <property type="entry name" value="NACHT"/>
    <property type="match status" value="1"/>
</dbReference>
<dbReference type="InterPro" id="IPR056884">
    <property type="entry name" value="NPHP3-like_N"/>
</dbReference>
<dbReference type="Gene3D" id="3.40.50.300">
    <property type="entry name" value="P-loop containing nucleotide triphosphate hydrolases"/>
    <property type="match status" value="1"/>
</dbReference>
<organism evidence="3 4">
    <name type="scientific">Penicilliopsis zonata CBS 506.65</name>
    <dbReference type="NCBI Taxonomy" id="1073090"/>
    <lineage>
        <taxon>Eukaryota</taxon>
        <taxon>Fungi</taxon>
        <taxon>Dikarya</taxon>
        <taxon>Ascomycota</taxon>
        <taxon>Pezizomycotina</taxon>
        <taxon>Eurotiomycetes</taxon>
        <taxon>Eurotiomycetidae</taxon>
        <taxon>Eurotiales</taxon>
        <taxon>Aspergillaceae</taxon>
        <taxon>Penicilliopsis</taxon>
    </lineage>
</organism>
<dbReference type="OrthoDB" id="195446at2759"/>
<dbReference type="GO" id="GO:0009116">
    <property type="term" value="P:nucleoside metabolic process"/>
    <property type="evidence" value="ECO:0007669"/>
    <property type="project" value="InterPro"/>
</dbReference>
<keyword evidence="1" id="KW-0677">Repeat</keyword>
<dbReference type="GO" id="GO:0003824">
    <property type="term" value="F:catalytic activity"/>
    <property type="evidence" value="ECO:0007669"/>
    <property type="project" value="InterPro"/>
</dbReference>
<name>A0A1L9SD95_9EURO</name>
<dbReference type="GeneID" id="34611466"/>
<evidence type="ECO:0000259" key="2">
    <source>
        <dbReference type="PROSITE" id="PS50837"/>
    </source>
</evidence>
<evidence type="ECO:0000313" key="3">
    <source>
        <dbReference type="EMBL" id="OJJ45102.1"/>
    </source>
</evidence>
<sequence length="774" mass="86863">MTMSSMNEEYTVAWICALPEGLDVVRALLDKVHPPHHQPREDRNAYLLGTIGPHNVVVTCLPVGQGGIASTATVAESLARTFPAARLSLLVGIGGGVPDPRDKRKDIRLGDVVVSVPGDEFGAVVQYDFGKYLVDNDSSRFVHRGQLDSPPTKLLSHVNMLNSLIRGRWSRGAGVKENELQRELESLGEQYAYPSNFPDRLFCSQYPRTHDYLSCGCDTGEYKRPERASFLPVIHEGTIASGDAKMADGTTRDRVNQEYRNAIFCFDTEAAGLMNSLPCLVVRGISNYADAHGNDGWRLRAIATASSYAKALILQIPAESQTELSRNRFLQWLSPIDHAKQQRDYIEMHHRGTGAWLLQSLEFTCWCENGEQILFCPGIPGAGKSVLFSTIVRHLQREFIEQDHAVGLAYFYLSHQSDQLRSARELLASLLMQLLLTNPGSIHRCEALQRQHRERQYPSLDDILDALNEVIPGHSRVFFLIDALDQYHDSHRENCLDLLHAIIEINQQHENLSILVTSRPRQSIEDHLGFNCLKLEISASDTDIRKYLGDKLAVRPRCLRGNVLQEEVINRIAAIANGMFLLAKLYIQPLHAALSPNAIREILKQLPAGYDQTYTAAMERIKAQSSWPTARQVLAWIVYSKRPLTPLEVQYALAEPYFESDSLPDIADLIDTCHGLVAIYREDENEVVGFVHASAREYLDTRRDLFDYAHEMIAITCMNYLSTATEPSVLYDYASSHWGEHAQLAMRTDGTGDLAVVMNDFLTSSVRSIPDHLL</sequence>
<dbReference type="InterPro" id="IPR007111">
    <property type="entry name" value="NACHT_NTPase"/>
</dbReference>
<dbReference type="PANTHER" id="PTHR10039">
    <property type="entry name" value="AMELOGENIN"/>
    <property type="match status" value="1"/>
</dbReference>
<evidence type="ECO:0000313" key="4">
    <source>
        <dbReference type="Proteomes" id="UP000184188"/>
    </source>
</evidence>
<reference evidence="4" key="1">
    <citation type="journal article" date="2017" name="Genome Biol.">
        <title>Comparative genomics reveals high biological diversity and specific adaptations in the industrially and medically important fungal genus Aspergillus.</title>
        <authorList>
            <person name="de Vries R.P."/>
            <person name="Riley R."/>
            <person name="Wiebenga A."/>
            <person name="Aguilar-Osorio G."/>
            <person name="Amillis S."/>
            <person name="Uchima C.A."/>
            <person name="Anderluh G."/>
            <person name="Asadollahi M."/>
            <person name="Askin M."/>
            <person name="Barry K."/>
            <person name="Battaglia E."/>
            <person name="Bayram O."/>
            <person name="Benocci T."/>
            <person name="Braus-Stromeyer S.A."/>
            <person name="Caldana C."/>
            <person name="Canovas D."/>
            <person name="Cerqueira G.C."/>
            <person name="Chen F."/>
            <person name="Chen W."/>
            <person name="Choi C."/>
            <person name="Clum A."/>
            <person name="Dos Santos R.A."/>
            <person name="Damasio A.R."/>
            <person name="Diallinas G."/>
            <person name="Emri T."/>
            <person name="Fekete E."/>
            <person name="Flipphi M."/>
            <person name="Freyberg S."/>
            <person name="Gallo A."/>
            <person name="Gournas C."/>
            <person name="Habgood R."/>
            <person name="Hainaut M."/>
            <person name="Harispe M.L."/>
            <person name="Henrissat B."/>
            <person name="Hilden K.S."/>
            <person name="Hope R."/>
            <person name="Hossain A."/>
            <person name="Karabika E."/>
            <person name="Karaffa L."/>
            <person name="Karanyi Z."/>
            <person name="Krasevec N."/>
            <person name="Kuo A."/>
            <person name="Kusch H."/>
            <person name="LaButti K."/>
            <person name="Lagendijk E.L."/>
            <person name="Lapidus A."/>
            <person name="Levasseur A."/>
            <person name="Lindquist E."/>
            <person name="Lipzen A."/>
            <person name="Logrieco A.F."/>
            <person name="MacCabe A."/>
            <person name="Maekelae M.R."/>
            <person name="Malavazi I."/>
            <person name="Melin P."/>
            <person name="Meyer V."/>
            <person name="Mielnichuk N."/>
            <person name="Miskei M."/>
            <person name="Molnar A.P."/>
            <person name="Mule G."/>
            <person name="Ngan C.Y."/>
            <person name="Orejas M."/>
            <person name="Orosz E."/>
            <person name="Ouedraogo J.P."/>
            <person name="Overkamp K.M."/>
            <person name="Park H.-S."/>
            <person name="Perrone G."/>
            <person name="Piumi F."/>
            <person name="Punt P.J."/>
            <person name="Ram A.F."/>
            <person name="Ramon A."/>
            <person name="Rauscher S."/>
            <person name="Record E."/>
            <person name="Riano-Pachon D.M."/>
            <person name="Robert V."/>
            <person name="Roehrig J."/>
            <person name="Ruller R."/>
            <person name="Salamov A."/>
            <person name="Salih N.S."/>
            <person name="Samson R.A."/>
            <person name="Sandor E."/>
            <person name="Sanguinetti M."/>
            <person name="Schuetze T."/>
            <person name="Sepcic K."/>
            <person name="Shelest E."/>
            <person name="Sherlock G."/>
            <person name="Sophianopoulou V."/>
            <person name="Squina F.M."/>
            <person name="Sun H."/>
            <person name="Susca A."/>
            <person name="Todd R.B."/>
            <person name="Tsang A."/>
            <person name="Unkles S.E."/>
            <person name="van de Wiele N."/>
            <person name="van Rossen-Uffink D."/>
            <person name="Oliveira J.V."/>
            <person name="Vesth T.C."/>
            <person name="Visser J."/>
            <person name="Yu J.-H."/>
            <person name="Zhou M."/>
            <person name="Andersen M.R."/>
            <person name="Archer D.B."/>
            <person name="Baker S.E."/>
            <person name="Benoit I."/>
            <person name="Brakhage A.A."/>
            <person name="Braus G.H."/>
            <person name="Fischer R."/>
            <person name="Frisvad J.C."/>
            <person name="Goldman G.H."/>
            <person name="Houbraken J."/>
            <person name="Oakley B."/>
            <person name="Pocsi I."/>
            <person name="Scazzocchio C."/>
            <person name="Seiboth B."/>
            <person name="vanKuyk P.A."/>
            <person name="Wortman J."/>
            <person name="Dyer P.S."/>
            <person name="Grigoriev I.V."/>
        </authorList>
    </citation>
    <scope>NUCLEOTIDE SEQUENCE [LARGE SCALE GENOMIC DNA]</scope>
    <source>
        <strain evidence="4">CBS 506.65</strain>
    </source>
</reference>